<evidence type="ECO:0000313" key="3">
    <source>
        <dbReference type="Proteomes" id="UP000000426"/>
    </source>
</evidence>
<feature type="compositionally biased region" description="Basic residues" evidence="1">
    <location>
        <begin position="120"/>
        <end position="137"/>
    </location>
</feature>
<dbReference type="EMBL" id="CP000075">
    <property type="protein sequence ID" value="AAY39543.1"/>
    <property type="molecule type" value="Genomic_DNA"/>
</dbReference>
<name>Q4ZMS9_PSEU2</name>
<feature type="region of interest" description="Disordered" evidence="1">
    <location>
        <begin position="116"/>
        <end position="137"/>
    </location>
</feature>
<proteinExistence type="predicted"/>
<accession>Q4ZMS9</accession>
<evidence type="ECO:0000313" key="2">
    <source>
        <dbReference type="EMBL" id="AAY39543.1"/>
    </source>
</evidence>
<organism evidence="2 3">
    <name type="scientific">Pseudomonas syringae pv. syringae (strain B728a)</name>
    <dbReference type="NCBI Taxonomy" id="205918"/>
    <lineage>
        <taxon>Bacteria</taxon>
        <taxon>Pseudomonadati</taxon>
        <taxon>Pseudomonadota</taxon>
        <taxon>Gammaproteobacteria</taxon>
        <taxon>Pseudomonadales</taxon>
        <taxon>Pseudomonadaceae</taxon>
        <taxon>Pseudomonas</taxon>
        <taxon>Pseudomonas syringae</taxon>
    </lineage>
</organism>
<reference evidence="2 3" key="1">
    <citation type="journal article" date="2005" name="Proc. Natl. Acad. Sci. U.S.A.">
        <title>Comparison of the complete genome sequences of Pseudomonas syringae pv. syringae B728a and pv. tomato DC3000.</title>
        <authorList>
            <person name="Feil H."/>
            <person name="Feil W.S."/>
            <person name="Chain P."/>
            <person name="Larimer F."/>
            <person name="Dibartolo G."/>
            <person name="Copeland A."/>
            <person name="Lykidis A."/>
            <person name="Trong S."/>
            <person name="Nolan M."/>
            <person name="Goltsman E."/>
            <person name="Thiel J."/>
            <person name="Malfatti S."/>
            <person name="Loper J.E."/>
            <person name="Lapidus A."/>
            <person name="Detter J.C."/>
            <person name="Land M."/>
            <person name="Richardson P.M."/>
            <person name="Kyrpides N.C."/>
            <person name="Ivanova N."/>
            <person name="Lindow S.E."/>
        </authorList>
    </citation>
    <scope>NUCLEOTIDE SEQUENCE [LARGE SCALE GENOMIC DNA]</scope>
    <source>
        <strain evidence="2 3">B728a</strain>
    </source>
</reference>
<dbReference type="HOGENOM" id="CLU_1863504_0_0_6"/>
<dbReference type="OrthoDB" id="6998629at2"/>
<protein>
    <submittedName>
        <fullName evidence="2">Uncharacterized protein</fullName>
    </submittedName>
</protein>
<dbReference type="Proteomes" id="UP000000426">
    <property type="component" value="Chromosome"/>
</dbReference>
<sequence length="137" mass="15661">MVNEASGLSAKIIRIAKSLLPVLDSGSSDSSITPPRLQPAPPEHNMITVQRLTAWLFADRRPEREKTREREFIRAANSLKSLRVTPEGGMFIDPEKLREQIVSARGQLKHLVRRQERLARHSKRRKPSRSIRKLVLP</sequence>
<dbReference type="AlphaFoldDB" id="Q4ZMS9"/>
<gene>
    <name evidence="2" type="ordered locus">Psyr_4513</name>
</gene>
<dbReference type="KEGG" id="psb:Psyr_4513"/>
<evidence type="ECO:0000256" key="1">
    <source>
        <dbReference type="SAM" id="MobiDB-lite"/>
    </source>
</evidence>
<dbReference type="eggNOG" id="ENOG5031JVZ">
    <property type="taxonomic scope" value="Bacteria"/>
</dbReference>